<evidence type="ECO:0000256" key="4">
    <source>
        <dbReference type="ARBA" id="ARBA00022490"/>
    </source>
</evidence>
<dbReference type="Gene3D" id="1.25.10.10">
    <property type="entry name" value="Leucine-rich Repeat Variant"/>
    <property type="match status" value="3"/>
</dbReference>
<dbReference type="PANTHER" id="PTHR10527">
    <property type="entry name" value="IMPORTIN BETA"/>
    <property type="match status" value="1"/>
</dbReference>
<evidence type="ECO:0000256" key="5">
    <source>
        <dbReference type="ARBA" id="ARBA00022737"/>
    </source>
</evidence>
<dbReference type="GO" id="GO:0006606">
    <property type="term" value="P:protein import into nucleus"/>
    <property type="evidence" value="ECO:0007669"/>
    <property type="project" value="InterPro"/>
</dbReference>
<dbReference type="InterPro" id="IPR016024">
    <property type="entry name" value="ARM-type_fold"/>
</dbReference>
<sequence>MASTTSSSLPQDSATPPLMSLPLLLRAKLRSTRGNPSSAINWSPQPISRLRPPSLGSQKSPLLPPQRQSYLSSTRDYLRSKAMEILESPDTLPLSCFIEELNFPETSTDLMCAQNLLNYLQNNYFASFCFCLISFYNTCGSEFKNCKEYAFDILCLILTQDKEGPWKETSFLDKEIKSAILYLLNTEGSIKILNKIRHFVAKFPTKEVRLGNDWPELLEFVYESLDSVSEEKVKYAVSLLYKLIPHCAVEDLVISLDSIYDSLVDIFDSDDTSLEVQVEAVLTSNRFLLYWTNRSNHDRYSVLMIEIVETISSLVEHKSDKDVQAIVKELTVLAKEKPWTLSSRFDYVVLSVIRILGEVELQDKTRILALEFVIALAEERVEGQQMLLGSQRAIPNIFEKILLLLANLKDDSEWEWAESDIQNLPSVRCLDRIVSVLGGEVLMKNFPRLFDINFCAEDWRSRHAAVLSLAIVAERCSNLKESKHSWNQMAGRIIRSVNEDTHPCVRWTALYAIKQFSKHLKPEFQDQYHEQVLPALTKAMDDFNYPRVQVQAYSALYEFTSNCTSSILNPYLKEIVSKLLKDLREEKHMIKGETLKVLSAIAYSSQDQFSEYYGAVMPYLKVIMMTAKTELDHNLLANSVDYITMAWMAVGKEKIRDDIDMVVKMLISLQRSELEANDPMRCQLLQAWARLGKCLGQEFKPYMSVAIPRLLKSAKTGSYVLIPENPDNVDESDGRALILGERKIWIQTKVLEEKVAACKGLYLLADELKEGLSVWIEEVAQTLVSGLNFELSEEIRSVAASAMPVLLKSSKEAIQNGNLELFDESPFEKLCSDAVPALVKALRKEALPKIAAIILDSLEECMKMSGPVLDEDQTDLFLKKIMNVLNSRSKVGDIGVIKQTLQEEEHQEEQKVYDKAVDCLATFIRIQKPPFSPFLGKLLPFIRLMWEKDKIAKERRTGLRVFCDVVKQFPEEAFRQCNICPVFEACKDENPEVLEVAVQAIGIFAEFGGAAFKSLLKGAFYALKVVIDHPKALQKEYVMAHDAAVSALGKFLQFHREKLNAAQFLRTWLRHLPLENNLNEAKVVHHQLCSLVEVSDVDLLGPRKKNLHKIVSVYAEILWAGKKLATEETDLTRVSAYGKMTLARIASALGRIIRSVNEDTHPCVRWTALYAIKQFSKHLKPEFQDQYHEQVLPALTKAMDDFNYPRVQVQAYSALYEFTSNCTSSILNPYLKEIVSKLLKDLRRKEVTKLTSLRCGIQYRKGKENIVVDAMSRKADLFLNSKEFNEKQQVKNGHGSGSSQTIRDGKAHNETVLLKSSKEAIQNGNLELFDESPFEKLCSDAVPALVKALRKEALPKIAAIILDSLEECMKMSGPVLDEDQTDLFLKKIMNVLNSRSKVGDIGVIKQTLQEEEHQEEQKVYDKAVDCLATFIRIQKPPFSPFLGKLLPFIRLMWEKDKIAKERRTGLSVFCDVVKQFPEEAFRQCNICPVFEACKDENPEVLEVAVQAIGIFAEFGGAAFKSLLKGAFYALKVVIDHPKALQKEYVMAHDAAVSALGKFLQFHREKLNAAQFLRTWLRHLPLENNLNEAKVVHHQLCSLVEVSDVDLLGPRKKNLHKIVSVYAEILWAGKKLATEETFLGKMLFMPEVIRDNPESETAESDDKNQDLTRVSAYGKMTLARIASALATYKHIFQTEGNIHRLLHPAKEAFTADIVMTEQRTQTQILNAPTAKPKSSVDVLFFTNHCHRSANMTEKSRKEVTKLTSLRCGIQYRKGKENIVVDAMSRKADLFLNSKEFNEKQQGLVQILEDKNEFGGEGNVTSLQIKRQVSSTISSIEQNCSMCHDSCTIFRSKRWRRSQKPCLLPVLKRIQLKRRMALHIFHEVANIYRKIKWPGESVQASYSRGCSWFKSLVIGYPKPLDREYVKANGSAVSSQGKIMQFHLERLDVAKACLLISSFQINGKRSLCALPNGFTFLREFLRLFFLD</sequence>
<evidence type="ECO:0000256" key="2">
    <source>
        <dbReference type="ARBA" id="ARBA00004496"/>
    </source>
</evidence>
<evidence type="ECO:0000256" key="6">
    <source>
        <dbReference type="ARBA" id="ARBA00022927"/>
    </source>
</evidence>
<keyword evidence="5" id="KW-0677">Repeat</keyword>
<feature type="domain" description="IPO4/5-like TPR repeats" evidence="8">
    <location>
        <begin position="195"/>
        <end position="348"/>
    </location>
</feature>
<protein>
    <recommendedName>
        <fullName evidence="8">IPO4/5-like TPR repeats domain-containing protein</fullName>
    </recommendedName>
</protein>
<gene>
    <name evidence="9" type="ORF">DKX38_005823</name>
</gene>
<proteinExistence type="predicted"/>
<comment type="subcellular location">
    <subcellularLocation>
        <location evidence="2">Cytoplasm</location>
    </subcellularLocation>
    <subcellularLocation>
        <location evidence="1">Nucleus</location>
    </subcellularLocation>
</comment>
<keyword evidence="3" id="KW-0813">Transport</keyword>
<comment type="caution">
    <text evidence="9">The sequence shown here is derived from an EMBL/GenBank/DDBJ whole genome shotgun (WGS) entry which is preliminary data.</text>
</comment>
<evidence type="ECO:0000256" key="3">
    <source>
        <dbReference type="ARBA" id="ARBA00022448"/>
    </source>
</evidence>
<evidence type="ECO:0000259" key="8">
    <source>
        <dbReference type="Pfam" id="PF25780"/>
    </source>
</evidence>
<evidence type="ECO:0000256" key="1">
    <source>
        <dbReference type="ARBA" id="ARBA00004123"/>
    </source>
</evidence>
<dbReference type="Pfam" id="PF25780">
    <property type="entry name" value="TPR_IPO5"/>
    <property type="match status" value="1"/>
</dbReference>
<dbReference type="InterPro" id="IPR057672">
    <property type="entry name" value="TPR_IPO4/5"/>
</dbReference>
<name>A0A5N5N3R2_9ROSI</name>
<dbReference type="SUPFAM" id="SSF48371">
    <property type="entry name" value="ARM repeat"/>
    <property type="match status" value="2"/>
</dbReference>
<evidence type="ECO:0000313" key="10">
    <source>
        <dbReference type="Proteomes" id="UP000326939"/>
    </source>
</evidence>
<keyword evidence="10" id="KW-1185">Reference proteome</keyword>
<accession>A0A5N5N3R2</accession>
<reference evidence="10" key="1">
    <citation type="journal article" date="2019" name="Gigascience">
        <title>De novo genome assembly of the endangered Acer yangbiense, a plant species with extremely small populations endemic to Yunnan Province, China.</title>
        <authorList>
            <person name="Yang J."/>
            <person name="Wariss H.M."/>
            <person name="Tao L."/>
            <person name="Zhang R."/>
            <person name="Yun Q."/>
            <person name="Hollingsworth P."/>
            <person name="Dao Z."/>
            <person name="Luo G."/>
            <person name="Guo H."/>
            <person name="Ma Y."/>
            <person name="Sun W."/>
        </authorList>
    </citation>
    <scope>NUCLEOTIDE SEQUENCE [LARGE SCALE GENOMIC DNA]</scope>
    <source>
        <strain evidence="10">cv. br00</strain>
    </source>
</reference>
<dbReference type="InterPro" id="IPR011989">
    <property type="entry name" value="ARM-like"/>
</dbReference>
<organism evidence="9 10">
    <name type="scientific">Salix brachista</name>
    <dbReference type="NCBI Taxonomy" id="2182728"/>
    <lineage>
        <taxon>Eukaryota</taxon>
        <taxon>Viridiplantae</taxon>
        <taxon>Streptophyta</taxon>
        <taxon>Embryophyta</taxon>
        <taxon>Tracheophyta</taxon>
        <taxon>Spermatophyta</taxon>
        <taxon>Magnoliopsida</taxon>
        <taxon>eudicotyledons</taxon>
        <taxon>Gunneridae</taxon>
        <taxon>Pentapetalae</taxon>
        <taxon>rosids</taxon>
        <taxon>fabids</taxon>
        <taxon>Malpighiales</taxon>
        <taxon>Salicaceae</taxon>
        <taxon>Saliceae</taxon>
        <taxon>Salix</taxon>
    </lineage>
</organism>
<keyword evidence="4" id="KW-0963">Cytoplasm</keyword>
<keyword evidence="7" id="KW-0539">Nucleus</keyword>
<dbReference type="Proteomes" id="UP000326939">
    <property type="component" value="Chromosome 4"/>
</dbReference>
<evidence type="ECO:0000313" key="9">
    <source>
        <dbReference type="EMBL" id="KAB5560866.1"/>
    </source>
</evidence>
<dbReference type="GO" id="GO:0005737">
    <property type="term" value="C:cytoplasm"/>
    <property type="evidence" value="ECO:0007669"/>
    <property type="project" value="UniProtKB-SubCell"/>
</dbReference>
<keyword evidence="6" id="KW-0653">Protein transport</keyword>
<dbReference type="EMBL" id="VDCV01000004">
    <property type="protein sequence ID" value="KAB5560866.1"/>
    <property type="molecule type" value="Genomic_DNA"/>
</dbReference>
<dbReference type="InterPro" id="IPR040122">
    <property type="entry name" value="Importin_beta"/>
</dbReference>
<evidence type="ECO:0000256" key="7">
    <source>
        <dbReference type="ARBA" id="ARBA00023242"/>
    </source>
</evidence>